<comment type="similarity">
    <text evidence="1">Belongs to the YciI family.</text>
</comment>
<dbReference type="OrthoDB" id="2293521at2"/>
<organism evidence="3 4">
    <name type="scientific">Cohaesibacter gelatinilyticus</name>
    <dbReference type="NCBI Taxonomy" id="372072"/>
    <lineage>
        <taxon>Bacteria</taxon>
        <taxon>Pseudomonadati</taxon>
        <taxon>Pseudomonadota</taxon>
        <taxon>Alphaproteobacteria</taxon>
        <taxon>Hyphomicrobiales</taxon>
        <taxon>Cohaesibacteraceae</taxon>
    </lineage>
</organism>
<sequence>MHFVVTCLDKEGALEVRTSNRDAHLAFLAENNASIPVAGPLLNDDGGMIGSCLICEAESREAIEAVLANDPYAKAGLFQSVDIKPWKWVVGAPK</sequence>
<dbReference type="Pfam" id="PF03795">
    <property type="entry name" value="YCII"/>
    <property type="match status" value="1"/>
</dbReference>
<dbReference type="AlphaFoldDB" id="A0A285PI96"/>
<evidence type="ECO:0000313" key="3">
    <source>
        <dbReference type="EMBL" id="SNZ19846.1"/>
    </source>
</evidence>
<keyword evidence="4" id="KW-1185">Reference proteome</keyword>
<feature type="domain" description="YCII-related" evidence="2">
    <location>
        <begin position="1"/>
        <end position="87"/>
    </location>
</feature>
<dbReference type="PANTHER" id="PTHR33606:SF3">
    <property type="entry name" value="PROTEIN YCII"/>
    <property type="match status" value="1"/>
</dbReference>
<evidence type="ECO:0000256" key="1">
    <source>
        <dbReference type="ARBA" id="ARBA00007689"/>
    </source>
</evidence>
<dbReference type="InterPro" id="IPR011008">
    <property type="entry name" value="Dimeric_a/b-barrel"/>
</dbReference>
<dbReference type="Gene3D" id="3.30.70.1060">
    <property type="entry name" value="Dimeric alpha+beta barrel"/>
    <property type="match status" value="1"/>
</dbReference>
<gene>
    <name evidence="3" type="ORF">SAMN06265368_2941</name>
</gene>
<accession>A0A285PI96</accession>
<dbReference type="EMBL" id="OBEL01000003">
    <property type="protein sequence ID" value="SNZ19846.1"/>
    <property type="molecule type" value="Genomic_DNA"/>
</dbReference>
<dbReference type="RefSeq" id="WP_097154220.1">
    <property type="nucleotide sequence ID" value="NZ_OBEL01000003.1"/>
</dbReference>
<reference evidence="3 4" key="1">
    <citation type="submission" date="2017-09" db="EMBL/GenBank/DDBJ databases">
        <authorList>
            <person name="Ehlers B."/>
            <person name="Leendertz F.H."/>
        </authorList>
    </citation>
    <scope>NUCLEOTIDE SEQUENCE [LARGE SCALE GENOMIC DNA]</scope>
    <source>
        <strain evidence="3 4">DSM 18289</strain>
    </source>
</reference>
<proteinExistence type="inferred from homology"/>
<evidence type="ECO:0000313" key="4">
    <source>
        <dbReference type="Proteomes" id="UP000219439"/>
    </source>
</evidence>
<dbReference type="InterPro" id="IPR005545">
    <property type="entry name" value="YCII"/>
</dbReference>
<evidence type="ECO:0000259" key="2">
    <source>
        <dbReference type="Pfam" id="PF03795"/>
    </source>
</evidence>
<dbReference type="InterPro" id="IPR051807">
    <property type="entry name" value="Sec-metab_biosynth-assoc"/>
</dbReference>
<protein>
    <recommendedName>
        <fullName evidence="2">YCII-related domain-containing protein</fullName>
    </recommendedName>
</protein>
<name>A0A285PI96_9HYPH</name>
<dbReference type="PANTHER" id="PTHR33606">
    <property type="entry name" value="PROTEIN YCII"/>
    <property type="match status" value="1"/>
</dbReference>
<dbReference type="Proteomes" id="UP000219439">
    <property type="component" value="Unassembled WGS sequence"/>
</dbReference>
<dbReference type="SUPFAM" id="SSF54909">
    <property type="entry name" value="Dimeric alpha+beta barrel"/>
    <property type="match status" value="1"/>
</dbReference>